<dbReference type="AlphaFoldDB" id="A0A8R2AML0"/>
<sequence>MGIFTSCCKPSAADVITPDAETRRRQQIEAAEKRRAQEQARGIKDLEKIKRMQQKSEEIERREKELASQGGATLKWTAE</sequence>
<dbReference type="GO" id="GO:1904240">
    <property type="term" value="P:negative regulation of VCP-NPL4-UFD1 AAA ATPase complex assembly"/>
    <property type="evidence" value="ECO:0007669"/>
    <property type="project" value="TreeGrafter"/>
</dbReference>
<dbReference type="OMA" id="GLKWQMN"/>
<proteinExistence type="predicted"/>
<feature type="region of interest" description="Disordered" evidence="4">
    <location>
        <begin position="20"/>
        <end position="41"/>
    </location>
</feature>
<feature type="compositionally biased region" description="Basic and acidic residues" evidence="4">
    <location>
        <begin position="56"/>
        <end position="66"/>
    </location>
</feature>
<keyword evidence="1" id="KW-0519">Myristate</keyword>
<dbReference type="GO" id="GO:1904153">
    <property type="term" value="P:negative regulation of retrograde protein transport, ER to cytosol"/>
    <property type="evidence" value="ECO:0007669"/>
    <property type="project" value="TreeGrafter"/>
</dbReference>
<dbReference type="PANTHER" id="PTHR35269">
    <property type="entry name" value="SMALL VCP/P97-INTERACTING PROTEIN"/>
    <property type="match status" value="1"/>
</dbReference>
<keyword evidence="3" id="KW-0449">Lipoprotein</keyword>
<dbReference type="Proteomes" id="UP000005204">
    <property type="component" value="Unassembled WGS sequence"/>
</dbReference>
<reference evidence="6" key="1">
    <citation type="journal article" date="2008" name="Insect Biochem. Mol. Biol.">
        <title>The genome of a lepidopteran model insect, the silkworm Bombyx mori.</title>
        <authorList>
            <consortium name="International Silkworm Genome Consortium"/>
        </authorList>
    </citation>
    <scope>NUCLEOTIDE SEQUENCE [LARGE SCALE GENOMIC DNA]</scope>
    <source>
        <strain evidence="6">p50T</strain>
    </source>
</reference>
<dbReference type="GO" id="GO:1904293">
    <property type="term" value="P:negative regulation of ERAD pathway"/>
    <property type="evidence" value="ECO:0007669"/>
    <property type="project" value="TreeGrafter"/>
</dbReference>
<dbReference type="InterPro" id="IPR055366">
    <property type="entry name" value="SVIP_metazoa"/>
</dbReference>
<dbReference type="GO" id="GO:0010508">
    <property type="term" value="P:positive regulation of autophagy"/>
    <property type="evidence" value="ECO:0007669"/>
    <property type="project" value="TreeGrafter"/>
</dbReference>
<name>A0A8R2AML0_BOMMO</name>
<evidence type="ECO:0000256" key="2">
    <source>
        <dbReference type="ARBA" id="ARBA00023139"/>
    </source>
</evidence>
<evidence type="ECO:0000256" key="3">
    <source>
        <dbReference type="ARBA" id="ARBA00023288"/>
    </source>
</evidence>
<feature type="region of interest" description="Disordered" evidence="4">
    <location>
        <begin position="56"/>
        <end position="79"/>
    </location>
</feature>
<dbReference type="KEGG" id="bmor:101744609"/>
<dbReference type="InterPro" id="IPR031632">
    <property type="entry name" value="SVIP"/>
</dbReference>
<reference evidence="5" key="2">
    <citation type="submission" date="2022-06" db="UniProtKB">
        <authorList>
            <consortium name="EnsemblMetazoa"/>
        </authorList>
    </citation>
    <scope>IDENTIFICATION</scope>
    <source>
        <strain evidence="5">p50T (Dazao)</strain>
    </source>
</reference>
<evidence type="ECO:0000313" key="6">
    <source>
        <dbReference type="Proteomes" id="UP000005204"/>
    </source>
</evidence>
<dbReference type="SMR" id="A0A8R2AML0"/>
<keyword evidence="6" id="KW-1185">Reference proteome</keyword>
<evidence type="ECO:0000256" key="4">
    <source>
        <dbReference type="SAM" id="MobiDB-lite"/>
    </source>
</evidence>
<dbReference type="GO" id="GO:0005789">
    <property type="term" value="C:endoplasmic reticulum membrane"/>
    <property type="evidence" value="ECO:0007669"/>
    <property type="project" value="TreeGrafter"/>
</dbReference>
<evidence type="ECO:0008006" key="7">
    <source>
        <dbReference type="Google" id="ProtNLM"/>
    </source>
</evidence>
<accession>A0A8R2AML0</accession>
<dbReference type="PANTHER" id="PTHR35269:SF1">
    <property type="entry name" value="SMALL VCP_P97-INTERACTING PROTEIN"/>
    <property type="match status" value="1"/>
</dbReference>
<dbReference type="EnsemblMetazoa" id="XM_004925730.4">
    <property type="protein sequence ID" value="XP_004925787.1"/>
    <property type="gene ID" value="LOC101744609"/>
</dbReference>
<dbReference type="OrthoDB" id="10066206at2759"/>
<keyword evidence="2" id="KW-0564">Palmitate</keyword>
<dbReference type="Pfam" id="PF15811">
    <property type="entry name" value="SVIP"/>
    <property type="match status" value="1"/>
</dbReference>
<gene>
    <name evidence="5" type="primary">101744609</name>
</gene>
<protein>
    <recommendedName>
        <fullName evidence="7">Small VCP/p97-interacting protein</fullName>
    </recommendedName>
</protein>
<evidence type="ECO:0000313" key="5">
    <source>
        <dbReference type="EnsemblMetazoa" id="XP_004925787.1"/>
    </source>
</evidence>
<evidence type="ECO:0000256" key="1">
    <source>
        <dbReference type="ARBA" id="ARBA00022707"/>
    </source>
</evidence>
<organism evidence="5 6">
    <name type="scientific">Bombyx mori</name>
    <name type="common">Silk moth</name>
    <dbReference type="NCBI Taxonomy" id="7091"/>
    <lineage>
        <taxon>Eukaryota</taxon>
        <taxon>Metazoa</taxon>
        <taxon>Ecdysozoa</taxon>
        <taxon>Arthropoda</taxon>
        <taxon>Hexapoda</taxon>
        <taxon>Insecta</taxon>
        <taxon>Pterygota</taxon>
        <taxon>Neoptera</taxon>
        <taxon>Endopterygota</taxon>
        <taxon>Lepidoptera</taxon>
        <taxon>Glossata</taxon>
        <taxon>Ditrysia</taxon>
        <taxon>Bombycoidea</taxon>
        <taxon>Bombycidae</taxon>
        <taxon>Bombycinae</taxon>
        <taxon>Bombyx</taxon>
    </lineage>
</organism>